<evidence type="ECO:0000313" key="2">
    <source>
        <dbReference type="EMBL" id="MXU96972.1"/>
    </source>
</evidence>
<feature type="compositionally biased region" description="Low complexity" evidence="1">
    <location>
        <begin position="123"/>
        <end position="146"/>
    </location>
</feature>
<reference evidence="2" key="1">
    <citation type="submission" date="2019-12" db="EMBL/GenBank/DDBJ databases">
        <title>An insight into the sialome of adult female Ixodes ricinus ticks feeding for 6 days.</title>
        <authorList>
            <person name="Perner J."/>
            <person name="Ribeiro J.M.C."/>
        </authorList>
    </citation>
    <scope>NUCLEOTIDE SEQUENCE</scope>
    <source>
        <strain evidence="2">Semi-engorged</strain>
        <tissue evidence="2">Salivary glands</tissue>
    </source>
</reference>
<feature type="region of interest" description="Disordered" evidence="1">
    <location>
        <begin position="119"/>
        <end position="146"/>
    </location>
</feature>
<protein>
    <submittedName>
        <fullName evidence="2">Uncharacterized protein</fullName>
    </submittedName>
</protein>
<feature type="region of interest" description="Disordered" evidence="1">
    <location>
        <begin position="26"/>
        <end position="47"/>
    </location>
</feature>
<proteinExistence type="predicted"/>
<accession>A0A6B0V4Y1</accession>
<feature type="compositionally biased region" description="Gly residues" evidence="1">
    <location>
        <begin position="29"/>
        <end position="39"/>
    </location>
</feature>
<name>A0A6B0V4Y1_IXORI</name>
<organism evidence="2">
    <name type="scientific">Ixodes ricinus</name>
    <name type="common">Common tick</name>
    <name type="synonym">Acarus ricinus</name>
    <dbReference type="NCBI Taxonomy" id="34613"/>
    <lineage>
        <taxon>Eukaryota</taxon>
        <taxon>Metazoa</taxon>
        <taxon>Ecdysozoa</taxon>
        <taxon>Arthropoda</taxon>
        <taxon>Chelicerata</taxon>
        <taxon>Arachnida</taxon>
        <taxon>Acari</taxon>
        <taxon>Parasitiformes</taxon>
        <taxon>Ixodida</taxon>
        <taxon>Ixodoidea</taxon>
        <taxon>Ixodidae</taxon>
        <taxon>Ixodinae</taxon>
        <taxon>Ixodes</taxon>
    </lineage>
</organism>
<sequence length="238" mass="24966">MGELSRRLSPWSLTISCTLTEARGTAAASGGGATGGGASRTGETPRGVSWSAAGAPFSAALMVGRAFQSSAGRSFLRGLVNVRESKVRLGHWEISSSLLASEILVLTSSLASLASAIGHGRSDGSQSQVSSSSFSSNRSTSMMPRSSSELSLDDLSLSDMLMFLDCLRSLLLVVSTGERWFLRSCLFCSSSCRTLSLSSRISSSGSVTRGLFIAAHSRRPQRASLFAGARRAEDHSSN</sequence>
<dbReference type="EMBL" id="GIFC01014889">
    <property type="protein sequence ID" value="MXU96972.1"/>
    <property type="molecule type" value="Transcribed_RNA"/>
</dbReference>
<evidence type="ECO:0000256" key="1">
    <source>
        <dbReference type="SAM" id="MobiDB-lite"/>
    </source>
</evidence>
<dbReference type="AlphaFoldDB" id="A0A6B0V4Y1"/>